<organism evidence="2">
    <name type="scientific">marine metagenome</name>
    <dbReference type="NCBI Taxonomy" id="408172"/>
    <lineage>
        <taxon>unclassified sequences</taxon>
        <taxon>metagenomes</taxon>
        <taxon>ecological metagenomes</taxon>
    </lineage>
</organism>
<dbReference type="AlphaFoldDB" id="A0A381PGW7"/>
<name>A0A381PGW7_9ZZZZ</name>
<accession>A0A381PGW7</accession>
<feature type="transmembrane region" description="Helical" evidence="1">
    <location>
        <begin position="78"/>
        <end position="96"/>
    </location>
</feature>
<reference evidence="2" key="1">
    <citation type="submission" date="2018-05" db="EMBL/GenBank/DDBJ databases">
        <authorList>
            <person name="Lanie J.A."/>
            <person name="Ng W.-L."/>
            <person name="Kazmierczak K.M."/>
            <person name="Andrzejewski T.M."/>
            <person name="Davidsen T.M."/>
            <person name="Wayne K.J."/>
            <person name="Tettelin H."/>
            <person name="Glass J.I."/>
            <person name="Rusch D."/>
            <person name="Podicherti R."/>
            <person name="Tsui H.-C.T."/>
            <person name="Winkler M.E."/>
        </authorList>
    </citation>
    <scope>NUCLEOTIDE SEQUENCE</scope>
</reference>
<keyword evidence="1" id="KW-1133">Transmembrane helix</keyword>
<keyword evidence="1" id="KW-0472">Membrane</keyword>
<dbReference type="EMBL" id="UINC01000957">
    <property type="protein sequence ID" value="SUZ65349.1"/>
    <property type="molecule type" value="Genomic_DNA"/>
</dbReference>
<keyword evidence="1" id="KW-0812">Transmembrane</keyword>
<sequence>VTSPSLEKSVDASLANRATTLVVDFVEIIRGRTTGPLLFIARLIVYGAVLLVTALAVTTLVVITAVKAANSLLPGGVWAAHLLLGALFTIVGGLFWSKRLA</sequence>
<proteinExistence type="predicted"/>
<protein>
    <submittedName>
        <fullName evidence="2">Uncharacterized protein</fullName>
    </submittedName>
</protein>
<evidence type="ECO:0000313" key="2">
    <source>
        <dbReference type="EMBL" id="SUZ65349.1"/>
    </source>
</evidence>
<evidence type="ECO:0000256" key="1">
    <source>
        <dbReference type="SAM" id="Phobius"/>
    </source>
</evidence>
<gene>
    <name evidence="2" type="ORF">METZ01_LOCUS18203</name>
</gene>
<feature type="non-terminal residue" evidence="2">
    <location>
        <position position="1"/>
    </location>
</feature>
<feature type="transmembrane region" description="Helical" evidence="1">
    <location>
        <begin position="39"/>
        <end position="66"/>
    </location>
</feature>